<evidence type="ECO:0000313" key="3">
    <source>
        <dbReference type="Proteomes" id="UP000184079"/>
    </source>
</evidence>
<feature type="transmembrane region" description="Helical" evidence="1">
    <location>
        <begin position="189"/>
        <end position="206"/>
    </location>
</feature>
<accession>A0A1M5NRG9</accession>
<dbReference type="OrthoDB" id="2223732at2"/>
<keyword evidence="3" id="KW-1185">Reference proteome</keyword>
<keyword evidence="1" id="KW-0812">Transmembrane</keyword>
<feature type="transmembrane region" description="Helical" evidence="1">
    <location>
        <begin position="226"/>
        <end position="250"/>
    </location>
</feature>
<feature type="transmembrane region" description="Helical" evidence="1">
    <location>
        <begin position="77"/>
        <end position="101"/>
    </location>
</feature>
<organism evidence="2 3">
    <name type="scientific">Virgibacillus chiguensis</name>
    <dbReference type="NCBI Taxonomy" id="411959"/>
    <lineage>
        <taxon>Bacteria</taxon>
        <taxon>Bacillati</taxon>
        <taxon>Bacillota</taxon>
        <taxon>Bacilli</taxon>
        <taxon>Bacillales</taxon>
        <taxon>Bacillaceae</taxon>
        <taxon>Virgibacillus</taxon>
    </lineage>
</organism>
<name>A0A1M5NRG9_9BACI</name>
<dbReference type="RefSeq" id="WP_073005526.1">
    <property type="nucleotide sequence ID" value="NZ_FQXD01000002.1"/>
</dbReference>
<sequence>MKSIFTGSFSQVEETISDNFMKASIKTVNDFKFYKLFILILFFSGASYVFYGVSFYLTNNIDDFAIPLDSNNEFIPVFSSIWYIHIQSFLFFIAGLAAFIYKKRNHVKGFFLLNIFLSLGWLLFLLFTFKLTQLMVNSYILRILYTVLLICSFIFVFYQSYQNAKKMVYGTKKKRLAFVEWLSTNRKNVTSVLFGVGALFLLTKVISPEVADLETRIMGSLIDFAPLFVCLIISTFLYLNSVVIRAYYLYKYSEKFRKKFGIIEADWYGEKYKG</sequence>
<dbReference type="EMBL" id="FQXD01000002">
    <property type="protein sequence ID" value="SHG92142.1"/>
    <property type="molecule type" value="Genomic_DNA"/>
</dbReference>
<keyword evidence="1" id="KW-1133">Transmembrane helix</keyword>
<dbReference type="Proteomes" id="UP000184079">
    <property type="component" value="Unassembled WGS sequence"/>
</dbReference>
<proteinExistence type="predicted"/>
<evidence type="ECO:0000256" key="1">
    <source>
        <dbReference type="SAM" id="Phobius"/>
    </source>
</evidence>
<dbReference type="AlphaFoldDB" id="A0A1M5NRG9"/>
<evidence type="ECO:0000313" key="2">
    <source>
        <dbReference type="EMBL" id="SHG92142.1"/>
    </source>
</evidence>
<reference evidence="3" key="1">
    <citation type="submission" date="2016-11" db="EMBL/GenBank/DDBJ databases">
        <authorList>
            <person name="Varghese N."/>
            <person name="Submissions S."/>
        </authorList>
    </citation>
    <scope>NUCLEOTIDE SEQUENCE [LARGE SCALE GENOMIC DNA]</scope>
    <source>
        <strain evidence="3">CGMCC 1.6496</strain>
    </source>
</reference>
<feature type="transmembrane region" description="Helical" evidence="1">
    <location>
        <begin position="36"/>
        <end position="57"/>
    </location>
</feature>
<feature type="transmembrane region" description="Helical" evidence="1">
    <location>
        <begin position="139"/>
        <end position="158"/>
    </location>
</feature>
<protein>
    <submittedName>
        <fullName evidence="2">Uncharacterized protein</fullName>
    </submittedName>
</protein>
<keyword evidence="1" id="KW-0472">Membrane</keyword>
<feature type="transmembrane region" description="Helical" evidence="1">
    <location>
        <begin position="110"/>
        <end position="127"/>
    </location>
</feature>
<gene>
    <name evidence="2" type="ORF">SAMN05421807_102320</name>
</gene>